<organism evidence="1 2">
    <name type="scientific">Nesidiocoris tenuis</name>
    <dbReference type="NCBI Taxonomy" id="355587"/>
    <lineage>
        <taxon>Eukaryota</taxon>
        <taxon>Metazoa</taxon>
        <taxon>Ecdysozoa</taxon>
        <taxon>Arthropoda</taxon>
        <taxon>Hexapoda</taxon>
        <taxon>Insecta</taxon>
        <taxon>Pterygota</taxon>
        <taxon>Neoptera</taxon>
        <taxon>Paraneoptera</taxon>
        <taxon>Hemiptera</taxon>
        <taxon>Heteroptera</taxon>
        <taxon>Panheteroptera</taxon>
        <taxon>Cimicomorpha</taxon>
        <taxon>Miridae</taxon>
        <taxon>Dicyphina</taxon>
        <taxon>Nesidiocoris</taxon>
    </lineage>
</organism>
<reference evidence="1 2" key="1">
    <citation type="submission" date="2023-09" db="EMBL/GenBank/DDBJ databases">
        <title>Nesidiocoris tenuis whole genome shotgun sequence.</title>
        <authorList>
            <person name="Shibata T."/>
            <person name="Shimoda M."/>
            <person name="Kobayashi T."/>
            <person name="Uehara T."/>
        </authorList>
    </citation>
    <scope>NUCLEOTIDE SEQUENCE [LARGE SCALE GENOMIC DNA]</scope>
    <source>
        <strain evidence="1 2">Japan</strain>
    </source>
</reference>
<evidence type="ECO:0000313" key="1">
    <source>
        <dbReference type="EMBL" id="BES96636.1"/>
    </source>
</evidence>
<dbReference type="Proteomes" id="UP001307889">
    <property type="component" value="Chromosome 7"/>
</dbReference>
<keyword evidence="2" id="KW-1185">Reference proteome</keyword>
<accession>A0ABN7AWS3</accession>
<name>A0ABN7AWS3_9HEMI</name>
<dbReference type="EMBL" id="AP028915">
    <property type="protein sequence ID" value="BES96636.1"/>
    <property type="molecule type" value="Genomic_DNA"/>
</dbReference>
<evidence type="ECO:0008006" key="3">
    <source>
        <dbReference type="Google" id="ProtNLM"/>
    </source>
</evidence>
<evidence type="ECO:0000313" key="2">
    <source>
        <dbReference type="Proteomes" id="UP001307889"/>
    </source>
</evidence>
<proteinExistence type="predicted"/>
<protein>
    <recommendedName>
        <fullName evidence="3">Mos1 transposase HTH domain-containing protein</fullName>
    </recommendedName>
</protein>
<gene>
    <name evidence="1" type="ORF">NTJ_09448</name>
</gene>
<sequence length="76" mass="8969">MKDMIRNVKKMPMYESARWAVMRVAEGYRKNQAGPETIKRFLRAGITKVKVISRKWLKNWKKNSPNVTSFTKFGYA</sequence>